<name>A0AAD3DHD4_9CHLO</name>
<feature type="compositionally biased region" description="Low complexity" evidence="1">
    <location>
        <begin position="422"/>
        <end position="438"/>
    </location>
</feature>
<feature type="region of interest" description="Disordered" evidence="1">
    <location>
        <begin position="372"/>
        <end position="450"/>
    </location>
</feature>
<feature type="compositionally biased region" description="Gly residues" evidence="1">
    <location>
        <begin position="589"/>
        <end position="604"/>
    </location>
</feature>
<reference evidence="2 3" key="1">
    <citation type="journal article" date="2021" name="Sci. Rep.">
        <title>Genome sequencing of the multicellular alga Astrephomene provides insights into convergent evolution of germ-soma differentiation.</title>
        <authorList>
            <person name="Yamashita S."/>
            <person name="Yamamoto K."/>
            <person name="Matsuzaki R."/>
            <person name="Suzuki S."/>
            <person name="Yamaguchi H."/>
            <person name="Hirooka S."/>
            <person name="Minakuchi Y."/>
            <person name="Miyagishima S."/>
            <person name="Kawachi M."/>
            <person name="Toyoda A."/>
            <person name="Nozaki H."/>
        </authorList>
    </citation>
    <scope>NUCLEOTIDE SEQUENCE [LARGE SCALE GENOMIC DNA]</scope>
    <source>
        <strain evidence="2 3">NIES-4017</strain>
    </source>
</reference>
<accession>A0AAD3DHD4</accession>
<feature type="region of interest" description="Disordered" evidence="1">
    <location>
        <begin position="581"/>
        <end position="604"/>
    </location>
</feature>
<feature type="region of interest" description="Disordered" evidence="1">
    <location>
        <begin position="675"/>
        <end position="713"/>
    </location>
</feature>
<dbReference type="EMBL" id="BMAR01000002">
    <property type="protein sequence ID" value="GFR41861.1"/>
    <property type="molecule type" value="Genomic_DNA"/>
</dbReference>
<dbReference type="Proteomes" id="UP001054857">
    <property type="component" value="Unassembled WGS sequence"/>
</dbReference>
<gene>
    <name evidence="2" type="ORF">Agub_g2642</name>
</gene>
<feature type="compositionally biased region" description="Polar residues" evidence="1">
    <location>
        <begin position="403"/>
        <end position="413"/>
    </location>
</feature>
<evidence type="ECO:0000256" key="1">
    <source>
        <dbReference type="SAM" id="MobiDB-lite"/>
    </source>
</evidence>
<proteinExistence type="predicted"/>
<evidence type="ECO:0000313" key="3">
    <source>
        <dbReference type="Proteomes" id="UP001054857"/>
    </source>
</evidence>
<feature type="non-terminal residue" evidence="2">
    <location>
        <position position="713"/>
    </location>
</feature>
<dbReference type="AlphaFoldDB" id="A0AAD3DHD4"/>
<feature type="compositionally biased region" description="Low complexity" evidence="1">
    <location>
        <begin position="681"/>
        <end position="694"/>
    </location>
</feature>
<protein>
    <recommendedName>
        <fullName evidence="4">GAF domain-containing protein</fullName>
    </recommendedName>
</protein>
<keyword evidence="3" id="KW-1185">Reference proteome</keyword>
<feature type="compositionally biased region" description="Gly residues" evidence="1">
    <location>
        <begin position="139"/>
        <end position="148"/>
    </location>
</feature>
<evidence type="ECO:0008006" key="4">
    <source>
        <dbReference type="Google" id="ProtNLM"/>
    </source>
</evidence>
<organism evidence="2 3">
    <name type="scientific">Astrephomene gubernaculifera</name>
    <dbReference type="NCBI Taxonomy" id="47775"/>
    <lineage>
        <taxon>Eukaryota</taxon>
        <taxon>Viridiplantae</taxon>
        <taxon>Chlorophyta</taxon>
        <taxon>core chlorophytes</taxon>
        <taxon>Chlorophyceae</taxon>
        <taxon>CS clade</taxon>
        <taxon>Chlamydomonadales</taxon>
        <taxon>Astrephomenaceae</taxon>
        <taxon>Astrephomene</taxon>
    </lineage>
</organism>
<feature type="compositionally biased region" description="Low complexity" evidence="1">
    <location>
        <begin position="125"/>
        <end position="138"/>
    </location>
</feature>
<sequence length="713" mass="72187">MPLGCLSCFGAPKRQPETVYIEEKVCVAQEPQYDDTFLHDLQGALSKAPTDGAEVRIAHVVAQVLQHLRARVVRLYGWTPEEVEEGTAGNLVLLAVDWQRPATSDSASSVVSEPADVPGQRVTIPTPAKAPAAPPAGAQGAGAGGGGAAAAALSAPEPLLQQAVHGKTPVIFQYPSPLRSATSPASPLAPCDCASDHATHGATSFAALPLCSGDRLLGVLWIATSPPPPPPSPTSSPGPVLLCPPVLPPLPLCRHVCTSVCMCLLGAVDPEYLSWLAGSLRRVAGSATLQALVGELCEAVSQHVRRRFFLDAVAHAAVVPDARSTVGFMLDHRPLPGGPGGVARWAAAAAAAGRAGGGGGSIGAMPRGALGQQSLRRSDDMSSPVGGGSMGALPRPPGLSHSALRTPTSQNRRPMTPWAEHAPSPATPASAGGATGPSVGRPPPYPDAARDLLRGASARLGTGGDAAAAAGLGAVPSLRAKGFQLSHTLLQRMVTAPAAEAGRGQEGVYGGLTVADCGRHVQDVHQPSRDVCMLMAGGVRGADMTADASDSNIFASERSTGRIAMQSLVLVGVDVGHVAPTSQQQQGQGQQGQGQQGGQQQEGGGGGGAILALYLAFPTKLPPLLVASAHASCRQLLSLMLARLVRRKVSTELAAEFSTLCSGVPGAYAVLPSSTPPPHAAPYTPSAAAGASASHRADGSAIPPLLQSPGGGF</sequence>
<feature type="region of interest" description="Disordered" evidence="1">
    <location>
        <begin position="123"/>
        <end position="149"/>
    </location>
</feature>
<evidence type="ECO:0000313" key="2">
    <source>
        <dbReference type="EMBL" id="GFR41861.1"/>
    </source>
</evidence>
<comment type="caution">
    <text evidence="2">The sequence shown here is derived from an EMBL/GenBank/DDBJ whole genome shotgun (WGS) entry which is preliminary data.</text>
</comment>